<dbReference type="Proteomes" id="UP000186817">
    <property type="component" value="Unassembled WGS sequence"/>
</dbReference>
<keyword evidence="2" id="KW-0472">Membrane</keyword>
<evidence type="ECO:0000256" key="1">
    <source>
        <dbReference type="SAM" id="MobiDB-lite"/>
    </source>
</evidence>
<feature type="compositionally biased region" description="Low complexity" evidence="1">
    <location>
        <begin position="404"/>
        <end position="414"/>
    </location>
</feature>
<evidence type="ECO:0000313" key="3">
    <source>
        <dbReference type="EMBL" id="OLQ02582.1"/>
    </source>
</evidence>
<dbReference type="Gene3D" id="1.10.287.110">
    <property type="entry name" value="DnaJ domain"/>
    <property type="match status" value="1"/>
</dbReference>
<dbReference type="InterPro" id="IPR036869">
    <property type="entry name" value="J_dom_sf"/>
</dbReference>
<keyword evidence="2" id="KW-0812">Transmembrane</keyword>
<dbReference type="EMBL" id="LSRX01000261">
    <property type="protein sequence ID" value="OLQ02582.1"/>
    <property type="molecule type" value="Genomic_DNA"/>
</dbReference>
<reference evidence="3 4" key="1">
    <citation type="submission" date="2016-02" db="EMBL/GenBank/DDBJ databases">
        <title>Genome analysis of coral dinoflagellate symbionts highlights evolutionary adaptations to a symbiotic lifestyle.</title>
        <authorList>
            <person name="Aranda M."/>
            <person name="Li Y."/>
            <person name="Liew Y.J."/>
            <person name="Baumgarten S."/>
            <person name="Simakov O."/>
            <person name="Wilson M."/>
            <person name="Piel J."/>
            <person name="Ashoor H."/>
            <person name="Bougouffa S."/>
            <person name="Bajic V.B."/>
            <person name="Ryu T."/>
            <person name="Ravasi T."/>
            <person name="Bayer T."/>
            <person name="Micklem G."/>
            <person name="Kim H."/>
            <person name="Bhak J."/>
            <person name="Lajeunesse T.C."/>
            <person name="Voolstra C.R."/>
        </authorList>
    </citation>
    <scope>NUCLEOTIDE SEQUENCE [LARGE SCALE GENOMIC DNA]</scope>
    <source>
        <strain evidence="3 4">CCMP2467</strain>
    </source>
</reference>
<evidence type="ECO:0000256" key="2">
    <source>
        <dbReference type="SAM" id="Phobius"/>
    </source>
</evidence>
<dbReference type="AlphaFoldDB" id="A0A1Q9E577"/>
<feature type="region of interest" description="Disordered" evidence="1">
    <location>
        <begin position="286"/>
        <end position="305"/>
    </location>
</feature>
<dbReference type="OrthoDB" id="428626at2759"/>
<proteinExistence type="predicted"/>
<keyword evidence="4" id="KW-1185">Reference proteome</keyword>
<organism evidence="3 4">
    <name type="scientific">Symbiodinium microadriaticum</name>
    <name type="common">Dinoflagellate</name>
    <name type="synonym">Zooxanthella microadriatica</name>
    <dbReference type="NCBI Taxonomy" id="2951"/>
    <lineage>
        <taxon>Eukaryota</taxon>
        <taxon>Sar</taxon>
        <taxon>Alveolata</taxon>
        <taxon>Dinophyceae</taxon>
        <taxon>Suessiales</taxon>
        <taxon>Symbiodiniaceae</taxon>
        <taxon>Symbiodinium</taxon>
    </lineage>
</organism>
<feature type="compositionally biased region" description="Pro residues" evidence="1">
    <location>
        <begin position="394"/>
        <end position="403"/>
    </location>
</feature>
<sequence>MSSACPETVRHITLQCGLVLAKWEEFDLSLTYCNAIYPTTAPPGFTDTQVERHEIQHLLRMFHLPEDVADQLVVGRLATEPQNFGMDRSRRYLGLALLAFSLELLFWNFSLPLPGRTGGQEPPEPNHENRFVIDVANELWYGADDMLTAGAFMGDEGWAARGESPATLGSVGISLRNAAEALLLADWYDCSGELEVAGAAGDYYFLEEDFFSVAAALPGNADSEEDFDTWGLEQSAPTADAAVAALGRLSAEMDSLAGRINVESVAGQALSRTAENWRRAARLFQGKPADESEEEESADSAALPSKVQEALAEAMSDTERQSTLRRLLKEYHPDQNPGEEDDVLPVFLKLQELRFFRYLDTENLGSLDFQEVANVIGPFIKPGYRAQAAASRRLPPPPPPRPSSAPKSHPAPRAQQGGAQSVDPEPLEVWLTECCRDMYGAQILITAER</sequence>
<keyword evidence="2" id="KW-1133">Transmembrane helix</keyword>
<accession>A0A1Q9E577</accession>
<gene>
    <name evidence="3" type="ORF">AK812_SmicGene14544</name>
</gene>
<comment type="caution">
    <text evidence="3">The sequence shown here is derived from an EMBL/GenBank/DDBJ whole genome shotgun (WGS) entry which is preliminary data.</text>
</comment>
<feature type="region of interest" description="Disordered" evidence="1">
    <location>
        <begin position="387"/>
        <end position="425"/>
    </location>
</feature>
<feature type="transmembrane region" description="Helical" evidence="2">
    <location>
        <begin position="92"/>
        <end position="110"/>
    </location>
</feature>
<evidence type="ECO:0000313" key="4">
    <source>
        <dbReference type="Proteomes" id="UP000186817"/>
    </source>
</evidence>
<name>A0A1Q9E577_SYMMI</name>
<protein>
    <submittedName>
        <fullName evidence="3">Uncharacterized protein</fullName>
    </submittedName>
</protein>